<gene>
    <name evidence="1" type="ORF">NWI01_10510</name>
</gene>
<dbReference type="AlphaFoldDB" id="A0A4Y3WBC7"/>
<organism evidence="1 2">
    <name type="scientific">Nitrobacter winogradskyi</name>
    <name type="common">Nitrobacter agilis</name>
    <dbReference type="NCBI Taxonomy" id="913"/>
    <lineage>
        <taxon>Bacteria</taxon>
        <taxon>Pseudomonadati</taxon>
        <taxon>Pseudomonadota</taxon>
        <taxon>Alphaproteobacteria</taxon>
        <taxon>Hyphomicrobiales</taxon>
        <taxon>Nitrobacteraceae</taxon>
        <taxon>Nitrobacter</taxon>
    </lineage>
</organism>
<comment type="caution">
    <text evidence="1">The sequence shown here is derived from an EMBL/GenBank/DDBJ whole genome shotgun (WGS) entry which is preliminary data.</text>
</comment>
<protein>
    <submittedName>
        <fullName evidence="1">Uncharacterized protein</fullName>
    </submittedName>
</protein>
<evidence type="ECO:0000313" key="2">
    <source>
        <dbReference type="Proteomes" id="UP000318825"/>
    </source>
</evidence>
<accession>A0A4Y3WBC7</accession>
<name>A0A4Y3WBC7_NITWI</name>
<evidence type="ECO:0000313" key="1">
    <source>
        <dbReference type="EMBL" id="GEC15159.1"/>
    </source>
</evidence>
<dbReference type="EMBL" id="BJNF01000026">
    <property type="protein sequence ID" value="GEC15159.1"/>
    <property type="molecule type" value="Genomic_DNA"/>
</dbReference>
<proteinExistence type="predicted"/>
<dbReference type="Proteomes" id="UP000318825">
    <property type="component" value="Unassembled WGS sequence"/>
</dbReference>
<reference evidence="1 2" key="1">
    <citation type="submission" date="2019-06" db="EMBL/GenBank/DDBJ databases">
        <title>Whole genome shotgun sequence of Nitrobacter winogradskyi NBRC 14297.</title>
        <authorList>
            <person name="Hosoyama A."/>
            <person name="Uohara A."/>
            <person name="Ohji S."/>
            <person name="Ichikawa N."/>
        </authorList>
    </citation>
    <scope>NUCLEOTIDE SEQUENCE [LARGE SCALE GENOMIC DNA]</scope>
    <source>
        <strain evidence="1 2">NBRC 14297</strain>
    </source>
</reference>
<sequence>MALPKPSASDLKIKTTERGMLRVYFKGEPLPGVIGIECIQDDLTRPAEVRVTFSGRAVALDIEGA</sequence>